<sequence length="299" mass="33985">MKDLASLSSVEFKQFFDSFDNVLCDCDGVIFPVHKPITGAKESILKLKRYGKRLGFVTNNNFDGLKKLMERFDQYGYDAKLEDIVHPTEAMIDYLKSINFNKEIYLLSPSIMKDEFKKANFKLADIPDKIEENPEGTLAEILKYKPDIGAVILDIDLNLDFVRLSEAAVHLKRPDVIFMIGGTDKNIPITSDLFFMGPGYFQQLLIDFTGRKPLGFGKPGLQLNDYVVKKFNITNPSRTLFVGDSLEQDIGFATRCGYQKLLVLTGATSMDHMLKIDNEEWVPDFYVNSFGDLQQLIKD</sequence>
<dbReference type="PANTHER" id="PTHR19288">
    <property type="entry name" value="4-NITROPHENYLPHOSPHATASE-RELATED"/>
    <property type="match status" value="1"/>
</dbReference>
<evidence type="ECO:0000256" key="3">
    <source>
        <dbReference type="PIRSR" id="PIRSR000915-2"/>
    </source>
</evidence>
<feature type="binding site" evidence="4">
    <location>
        <position position="25"/>
    </location>
    <ligand>
        <name>Mg(2+)</name>
        <dbReference type="ChEBI" id="CHEBI:18420"/>
    </ligand>
</feature>
<feature type="binding site" evidence="3">
    <location>
        <position position="218"/>
    </location>
    <ligand>
        <name>substrate</name>
    </ligand>
</feature>
<reference evidence="5" key="1">
    <citation type="submission" date="2019-08" db="EMBL/GenBank/DDBJ databases">
        <title>The genome of the North American firefly Photinus pyralis.</title>
        <authorList>
            <consortium name="Photinus pyralis genome working group"/>
            <person name="Fallon T.R."/>
            <person name="Sander Lower S.E."/>
            <person name="Weng J.-K."/>
        </authorList>
    </citation>
    <scope>NUCLEOTIDE SEQUENCE</scope>
    <source>
        <strain evidence="5">TRF0915ILg1</strain>
        <tissue evidence="5">Whole body</tissue>
    </source>
</reference>
<dbReference type="NCBIfam" id="TIGR01460">
    <property type="entry name" value="HAD-SF-IIA"/>
    <property type="match status" value="1"/>
</dbReference>
<dbReference type="OrthoDB" id="413953at2759"/>
<name>A0A8K0D2V8_IGNLU</name>
<evidence type="ECO:0000256" key="2">
    <source>
        <dbReference type="PIRSR" id="PIRSR000915-1"/>
    </source>
</evidence>
<feature type="active site" description="Proton donor" evidence="2">
    <location>
        <position position="27"/>
    </location>
</feature>
<dbReference type="GO" id="GO:0005737">
    <property type="term" value="C:cytoplasm"/>
    <property type="evidence" value="ECO:0007669"/>
    <property type="project" value="TreeGrafter"/>
</dbReference>
<organism evidence="5 6">
    <name type="scientific">Ignelater luminosus</name>
    <name type="common">Cucubano</name>
    <name type="synonym">Pyrophorus luminosus</name>
    <dbReference type="NCBI Taxonomy" id="2038154"/>
    <lineage>
        <taxon>Eukaryota</taxon>
        <taxon>Metazoa</taxon>
        <taxon>Ecdysozoa</taxon>
        <taxon>Arthropoda</taxon>
        <taxon>Hexapoda</taxon>
        <taxon>Insecta</taxon>
        <taxon>Pterygota</taxon>
        <taxon>Neoptera</taxon>
        <taxon>Endopterygota</taxon>
        <taxon>Coleoptera</taxon>
        <taxon>Polyphaga</taxon>
        <taxon>Elateriformia</taxon>
        <taxon>Elateroidea</taxon>
        <taxon>Elateridae</taxon>
        <taxon>Agrypninae</taxon>
        <taxon>Pyrophorini</taxon>
        <taxon>Ignelater</taxon>
    </lineage>
</organism>
<dbReference type="Gene3D" id="3.40.50.1000">
    <property type="entry name" value="HAD superfamily/HAD-like"/>
    <property type="match status" value="2"/>
</dbReference>
<dbReference type="AlphaFoldDB" id="A0A8K0D2V8"/>
<evidence type="ECO:0000313" key="5">
    <source>
        <dbReference type="EMBL" id="KAF2896186.1"/>
    </source>
</evidence>
<keyword evidence="4" id="KW-0460">Magnesium</keyword>
<proteinExistence type="inferred from homology"/>
<protein>
    <recommendedName>
        <fullName evidence="7">4-nitrophenylphosphatase</fullName>
    </recommendedName>
</protein>
<dbReference type="GO" id="GO:0016791">
    <property type="term" value="F:phosphatase activity"/>
    <property type="evidence" value="ECO:0007669"/>
    <property type="project" value="TreeGrafter"/>
</dbReference>
<evidence type="ECO:0000313" key="6">
    <source>
        <dbReference type="Proteomes" id="UP000801492"/>
    </source>
</evidence>
<comment type="caution">
    <text evidence="5">The sequence shown here is derived from an EMBL/GenBank/DDBJ whole genome shotgun (WGS) entry which is preliminary data.</text>
</comment>
<keyword evidence="4" id="KW-0479">Metal-binding</keyword>
<dbReference type="InterPro" id="IPR006357">
    <property type="entry name" value="HAD-SF_hydro_IIA"/>
</dbReference>
<keyword evidence="6" id="KW-1185">Reference proteome</keyword>
<dbReference type="PIRSF" id="PIRSF000915">
    <property type="entry name" value="PGP-type_phosphatase"/>
    <property type="match status" value="1"/>
</dbReference>
<feature type="binding site" evidence="4">
    <location>
        <position position="244"/>
    </location>
    <ligand>
        <name>Mg(2+)</name>
        <dbReference type="ChEBI" id="CHEBI:18420"/>
    </ligand>
</feature>
<evidence type="ECO:0008006" key="7">
    <source>
        <dbReference type="Google" id="ProtNLM"/>
    </source>
</evidence>
<dbReference type="SUPFAM" id="SSF56784">
    <property type="entry name" value="HAD-like"/>
    <property type="match status" value="1"/>
</dbReference>
<dbReference type="InterPro" id="IPR023214">
    <property type="entry name" value="HAD_sf"/>
</dbReference>
<gene>
    <name evidence="5" type="ORF">ILUMI_09989</name>
</gene>
<dbReference type="Pfam" id="PF13242">
    <property type="entry name" value="Hydrolase_like"/>
    <property type="match status" value="1"/>
</dbReference>
<dbReference type="EMBL" id="VTPC01005305">
    <property type="protein sequence ID" value="KAF2896186.1"/>
    <property type="molecule type" value="Genomic_DNA"/>
</dbReference>
<dbReference type="InterPro" id="IPR036412">
    <property type="entry name" value="HAD-like_sf"/>
</dbReference>
<comment type="cofactor">
    <cofactor evidence="4">
        <name>Mg(2+)</name>
        <dbReference type="ChEBI" id="CHEBI:18420"/>
    </cofactor>
    <text evidence="4">Divalent metal ions. Mg(2+) is the most effective.</text>
</comment>
<dbReference type="GO" id="GO:0046872">
    <property type="term" value="F:metal ion binding"/>
    <property type="evidence" value="ECO:0007669"/>
    <property type="project" value="UniProtKB-KW"/>
</dbReference>
<comment type="similarity">
    <text evidence="1">Belongs to the HAD-like hydrolase superfamily.</text>
</comment>
<keyword evidence="1" id="KW-0378">Hydrolase</keyword>
<feature type="active site" description="Nucleophile" evidence="2">
    <location>
        <position position="25"/>
    </location>
</feature>
<dbReference type="Proteomes" id="UP000801492">
    <property type="component" value="Unassembled WGS sequence"/>
</dbReference>
<evidence type="ECO:0000256" key="1">
    <source>
        <dbReference type="PIRNR" id="PIRNR000915"/>
    </source>
</evidence>
<dbReference type="PANTHER" id="PTHR19288:SF4">
    <property type="entry name" value="RE04130P-RELATED"/>
    <property type="match status" value="1"/>
</dbReference>
<evidence type="ECO:0000256" key="4">
    <source>
        <dbReference type="PIRSR" id="PIRSR000915-3"/>
    </source>
</evidence>
<accession>A0A8K0D2V8</accession>
<feature type="binding site" evidence="4">
    <location>
        <position position="27"/>
    </location>
    <ligand>
        <name>Mg(2+)</name>
        <dbReference type="ChEBI" id="CHEBI:18420"/>
    </ligand>
</feature>
<dbReference type="Pfam" id="PF13344">
    <property type="entry name" value="Hydrolase_6"/>
    <property type="match status" value="1"/>
</dbReference>